<name>A0ABT9IT09_9MICC</name>
<dbReference type="InterPro" id="IPR005829">
    <property type="entry name" value="Sugar_transporter_CS"/>
</dbReference>
<feature type="transmembrane region" description="Helical" evidence="5">
    <location>
        <begin position="431"/>
        <end position="453"/>
    </location>
</feature>
<evidence type="ECO:0000256" key="3">
    <source>
        <dbReference type="ARBA" id="ARBA00022989"/>
    </source>
</evidence>
<comment type="subcellular location">
    <subcellularLocation>
        <location evidence="1">Cell membrane</location>
        <topology evidence="1">Multi-pass membrane protein</topology>
    </subcellularLocation>
</comment>
<reference evidence="7 8" key="1">
    <citation type="submission" date="2023-08" db="EMBL/GenBank/DDBJ databases">
        <title>Arthrobacter horti sp. nov., isolated from forest soil.</title>
        <authorList>
            <person name="Park M."/>
        </authorList>
    </citation>
    <scope>NUCLEOTIDE SEQUENCE [LARGE SCALE GENOMIC DNA]</scope>
    <source>
        <strain evidence="7 8">YJM1</strain>
    </source>
</reference>
<evidence type="ECO:0000259" key="6">
    <source>
        <dbReference type="PROSITE" id="PS50850"/>
    </source>
</evidence>
<feature type="transmembrane region" description="Helical" evidence="5">
    <location>
        <begin position="50"/>
        <end position="71"/>
    </location>
</feature>
<dbReference type="SUPFAM" id="SSF103473">
    <property type="entry name" value="MFS general substrate transporter"/>
    <property type="match status" value="1"/>
</dbReference>
<dbReference type="PANTHER" id="PTHR23508">
    <property type="entry name" value="CARBOXYLIC ACID TRANSPORTER PROTEIN HOMOLOG"/>
    <property type="match status" value="1"/>
</dbReference>
<dbReference type="PANTHER" id="PTHR23508:SF10">
    <property type="entry name" value="CARBOXYLIC ACID TRANSPORTER PROTEIN HOMOLOG"/>
    <property type="match status" value="1"/>
</dbReference>
<keyword evidence="4 5" id="KW-0472">Membrane</keyword>
<feature type="transmembrane region" description="Helical" evidence="5">
    <location>
        <begin position="102"/>
        <end position="129"/>
    </location>
</feature>
<evidence type="ECO:0000313" key="7">
    <source>
        <dbReference type="EMBL" id="MDP5228729.1"/>
    </source>
</evidence>
<evidence type="ECO:0000256" key="4">
    <source>
        <dbReference type="ARBA" id="ARBA00023136"/>
    </source>
</evidence>
<dbReference type="PROSITE" id="PS00217">
    <property type="entry name" value="SUGAR_TRANSPORT_2"/>
    <property type="match status" value="1"/>
</dbReference>
<feature type="transmembrane region" description="Helical" evidence="5">
    <location>
        <begin position="235"/>
        <end position="254"/>
    </location>
</feature>
<feature type="transmembrane region" description="Helical" evidence="5">
    <location>
        <begin position="494"/>
        <end position="515"/>
    </location>
</feature>
<gene>
    <name evidence="7" type="ORF">Q9R02_16355</name>
</gene>
<dbReference type="EMBL" id="JAVALS010000023">
    <property type="protein sequence ID" value="MDP5228729.1"/>
    <property type="molecule type" value="Genomic_DNA"/>
</dbReference>
<dbReference type="InterPro" id="IPR020846">
    <property type="entry name" value="MFS_dom"/>
</dbReference>
<proteinExistence type="predicted"/>
<evidence type="ECO:0000256" key="5">
    <source>
        <dbReference type="SAM" id="Phobius"/>
    </source>
</evidence>
<dbReference type="Gene3D" id="1.20.1250.20">
    <property type="entry name" value="MFS general substrate transporter like domains"/>
    <property type="match status" value="1"/>
</dbReference>
<feature type="transmembrane region" description="Helical" evidence="5">
    <location>
        <begin position="401"/>
        <end position="419"/>
    </location>
</feature>
<dbReference type="InterPro" id="IPR036259">
    <property type="entry name" value="MFS_trans_sf"/>
</dbReference>
<comment type="caution">
    <text evidence="7">The sequence shown here is derived from an EMBL/GenBank/DDBJ whole genome shotgun (WGS) entry which is preliminary data.</text>
</comment>
<dbReference type="Proteomes" id="UP001232725">
    <property type="component" value="Unassembled WGS sequence"/>
</dbReference>
<sequence length="530" mass="55101">MDFLRTPGRARLAFLAGIALVFAGVALHLPMYLMASHMGFMLAGMPMDPLMIVGMVLGAAGLLLCTAALLAPPRKDTGADAQQTVARGVTHTVTDRMQARHWLLVLVLIFAVAIDTQKPFTFSLILPSVAGEYGVSSPGHPVPGAPPVALLPFMGILGTVIGSLLWGILGDRFGRRAAILLAAVLFVYTSVCGAMPDFWGNVAMCFVMGISAGGMLPAAFALLAEIMPTPSRGWLLVLVSGAGTGLGFVIASQAAQLLMPVYSWRILWLMGVGTGAVLLLAGRFIPESPRHLLAHGHRAEALKVLQHYRAPLPVAQPVRTAGLQDVFARPFTGLTSGLVACAAAWGGISFGVLVWLPTNLTRSGGTSVAEINGILAQGALFALPVSAVVAWMYSRWSARRSLLLSTSLTAVVLLAYVIAGDHMAGNRPLLVTLVSLLLVSSWAATAVITPYSAEIYPTGIRARGASVVAGAGKLGGVLALGMSVTGIVPPGIGVSALISLIPMILGVGMLAVYAVETKAQALEAVVVTER</sequence>
<feature type="transmembrane region" description="Helical" evidence="5">
    <location>
        <begin position="266"/>
        <end position="285"/>
    </location>
</feature>
<dbReference type="InterPro" id="IPR011701">
    <property type="entry name" value="MFS"/>
</dbReference>
<evidence type="ECO:0000256" key="1">
    <source>
        <dbReference type="ARBA" id="ARBA00004651"/>
    </source>
</evidence>
<feature type="transmembrane region" description="Helical" evidence="5">
    <location>
        <begin position="177"/>
        <end position="196"/>
    </location>
</feature>
<feature type="domain" description="Major facilitator superfamily (MFS) profile" evidence="6">
    <location>
        <begin position="104"/>
        <end position="520"/>
    </location>
</feature>
<evidence type="ECO:0000256" key="2">
    <source>
        <dbReference type="ARBA" id="ARBA00022692"/>
    </source>
</evidence>
<keyword evidence="8" id="KW-1185">Reference proteome</keyword>
<feature type="transmembrane region" description="Helical" evidence="5">
    <location>
        <begin position="149"/>
        <end position="170"/>
    </location>
</feature>
<accession>A0ABT9IT09</accession>
<keyword evidence="3 5" id="KW-1133">Transmembrane helix</keyword>
<feature type="transmembrane region" description="Helical" evidence="5">
    <location>
        <begin position="331"/>
        <end position="354"/>
    </location>
</feature>
<keyword evidence="2 5" id="KW-0812">Transmembrane</keyword>
<dbReference type="RefSeq" id="WP_305997774.1">
    <property type="nucleotide sequence ID" value="NZ_JAVALS010000023.1"/>
</dbReference>
<evidence type="ECO:0000313" key="8">
    <source>
        <dbReference type="Proteomes" id="UP001232725"/>
    </source>
</evidence>
<protein>
    <submittedName>
        <fullName evidence="7">MFS transporter</fullName>
    </submittedName>
</protein>
<organism evidence="7 8">
    <name type="scientific">Arthrobacter horti</name>
    <dbReference type="NCBI Taxonomy" id="3068273"/>
    <lineage>
        <taxon>Bacteria</taxon>
        <taxon>Bacillati</taxon>
        <taxon>Actinomycetota</taxon>
        <taxon>Actinomycetes</taxon>
        <taxon>Micrococcales</taxon>
        <taxon>Micrococcaceae</taxon>
        <taxon>Arthrobacter</taxon>
    </lineage>
</organism>
<feature type="transmembrane region" description="Helical" evidence="5">
    <location>
        <begin position="374"/>
        <end position="394"/>
    </location>
</feature>
<feature type="transmembrane region" description="Helical" evidence="5">
    <location>
        <begin position="202"/>
        <end position="223"/>
    </location>
</feature>
<dbReference type="Pfam" id="PF07690">
    <property type="entry name" value="MFS_1"/>
    <property type="match status" value="1"/>
</dbReference>
<feature type="transmembrane region" description="Helical" evidence="5">
    <location>
        <begin position="465"/>
        <end position="488"/>
    </location>
</feature>
<feature type="transmembrane region" description="Helical" evidence="5">
    <location>
        <begin position="12"/>
        <end position="30"/>
    </location>
</feature>
<dbReference type="PROSITE" id="PS50850">
    <property type="entry name" value="MFS"/>
    <property type="match status" value="1"/>
</dbReference>